<evidence type="ECO:0000256" key="5">
    <source>
        <dbReference type="ARBA" id="ARBA00023136"/>
    </source>
</evidence>
<feature type="compositionally biased region" description="Basic residues" evidence="6">
    <location>
        <begin position="11"/>
        <end position="29"/>
    </location>
</feature>
<dbReference type="InterPro" id="IPR051461">
    <property type="entry name" value="UPF0750_membrane"/>
</dbReference>
<feature type="region of interest" description="Disordered" evidence="6">
    <location>
        <begin position="10"/>
        <end position="33"/>
    </location>
</feature>
<keyword evidence="5 7" id="KW-0472">Membrane</keyword>
<feature type="transmembrane region" description="Helical" evidence="7">
    <location>
        <begin position="174"/>
        <end position="198"/>
    </location>
</feature>
<evidence type="ECO:0000256" key="3">
    <source>
        <dbReference type="ARBA" id="ARBA00022692"/>
    </source>
</evidence>
<feature type="transmembrane region" description="Helical" evidence="7">
    <location>
        <begin position="112"/>
        <end position="130"/>
    </location>
</feature>
<proteinExistence type="predicted"/>
<evidence type="ECO:0000256" key="6">
    <source>
        <dbReference type="SAM" id="MobiDB-lite"/>
    </source>
</evidence>
<accession>A0A6N7EW26</accession>
<dbReference type="PANTHER" id="PTHR33545:SF5">
    <property type="entry name" value="UPF0750 MEMBRANE PROTEIN YITT"/>
    <property type="match status" value="1"/>
</dbReference>
<dbReference type="InParanoid" id="A0A6N7EW26"/>
<keyword evidence="3 7" id="KW-0812">Transmembrane</keyword>
<comment type="caution">
    <text evidence="8">The sequence shown here is derived from an EMBL/GenBank/DDBJ whole genome shotgun (WGS) entry which is preliminary data.</text>
</comment>
<comment type="subcellular location">
    <subcellularLocation>
        <location evidence="1">Cell membrane</location>
        <topology evidence="1">Multi-pass membrane protein</topology>
    </subcellularLocation>
</comment>
<feature type="transmembrane region" description="Helical" evidence="7">
    <location>
        <begin position="204"/>
        <end position="224"/>
    </location>
</feature>
<dbReference type="Pfam" id="PF02588">
    <property type="entry name" value="YitT_membrane"/>
    <property type="match status" value="1"/>
</dbReference>
<evidence type="ECO:0000313" key="8">
    <source>
        <dbReference type="EMBL" id="MPV85629.1"/>
    </source>
</evidence>
<organism evidence="8 9">
    <name type="scientific">Ostreibacterium oceani</name>
    <dbReference type="NCBI Taxonomy" id="2654998"/>
    <lineage>
        <taxon>Bacteria</taxon>
        <taxon>Pseudomonadati</taxon>
        <taxon>Pseudomonadota</taxon>
        <taxon>Gammaproteobacteria</taxon>
        <taxon>Cardiobacteriales</taxon>
        <taxon>Ostreibacteriaceae</taxon>
        <taxon>Ostreibacterium</taxon>
    </lineage>
</organism>
<feature type="transmembrane region" description="Helical" evidence="7">
    <location>
        <begin position="136"/>
        <end position="154"/>
    </location>
</feature>
<gene>
    <name evidence="8" type="ORF">GCU85_02615</name>
</gene>
<dbReference type="AlphaFoldDB" id="A0A6N7EW26"/>
<dbReference type="GO" id="GO:0005886">
    <property type="term" value="C:plasma membrane"/>
    <property type="evidence" value="ECO:0007669"/>
    <property type="project" value="UniProtKB-SubCell"/>
</dbReference>
<keyword evidence="9" id="KW-1185">Reference proteome</keyword>
<reference evidence="8 9" key="1">
    <citation type="submission" date="2019-10" db="EMBL/GenBank/DDBJ databases">
        <title>Cardiobacteriales fam. a chemoheterotrophic member of the order Cardiobacteriales, and proposal of Cardiobacteriales fam. nov.</title>
        <authorList>
            <person name="Wang C."/>
        </authorList>
    </citation>
    <scope>NUCLEOTIDE SEQUENCE [LARGE SCALE GENOMIC DNA]</scope>
    <source>
        <strain evidence="8 9">ML27</strain>
    </source>
</reference>
<name>A0A6N7EW26_9GAMM</name>
<sequence>MRWLSQLLAKSQRHPQRHPQRHSQNHLKQPKGAPHSLFDDAQGVLTGMLLMSLGITIFQSAQLMTGGVTGLALLLHYSLGFPLSLSLLCMNIPFFVLGYYRFGRAFFTKSLLAVFGLVVLIELMRYWIVIESINHYFAAVLGGLLVGVGLIFLFRHRASMGGFNILVLYLQDKFHWNAGLSQLLLDVAVIASFAWIGYTGGHAIGHAGVIIASFLGAAVLNLAITINHRPGRYISF</sequence>
<protein>
    <submittedName>
        <fullName evidence="8">YitT family protein</fullName>
    </submittedName>
</protein>
<keyword evidence="4 7" id="KW-1133">Transmembrane helix</keyword>
<evidence type="ECO:0000313" key="9">
    <source>
        <dbReference type="Proteomes" id="UP000471298"/>
    </source>
</evidence>
<evidence type="ECO:0000256" key="1">
    <source>
        <dbReference type="ARBA" id="ARBA00004651"/>
    </source>
</evidence>
<evidence type="ECO:0000256" key="2">
    <source>
        <dbReference type="ARBA" id="ARBA00022475"/>
    </source>
</evidence>
<dbReference type="InterPro" id="IPR003740">
    <property type="entry name" value="YitT"/>
</dbReference>
<evidence type="ECO:0000256" key="4">
    <source>
        <dbReference type="ARBA" id="ARBA00022989"/>
    </source>
</evidence>
<feature type="transmembrane region" description="Helical" evidence="7">
    <location>
        <begin position="43"/>
        <end position="61"/>
    </location>
</feature>
<dbReference type="EMBL" id="WHNW01000002">
    <property type="protein sequence ID" value="MPV85629.1"/>
    <property type="molecule type" value="Genomic_DNA"/>
</dbReference>
<dbReference type="Proteomes" id="UP000471298">
    <property type="component" value="Unassembled WGS sequence"/>
</dbReference>
<feature type="transmembrane region" description="Helical" evidence="7">
    <location>
        <begin position="81"/>
        <end position="100"/>
    </location>
</feature>
<dbReference type="PANTHER" id="PTHR33545">
    <property type="entry name" value="UPF0750 MEMBRANE PROTEIN YITT-RELATED"/>
    <property type="match status" value="1"/>
</dbReference>
<evidence type="ECO:0000256" key="7">
    <source>
        <dbReference type="SAM" id="Phobius"/>
    </source>
</evidence>
<keyword evidence="2" id="KW-1003">Cell membrane</keyword>